<dbReference type="InterPro" id="IPR001487">
    <property type="entry name" value="Bromodomain"/>
</dbReference>
<feature type="region of interest" description="Disordered" evidence="4">
    <location>
        <begin position="408"/>
        <end position="455"/>
    </location>
</feature>
<dbReference type="GO" id="GO:0005654">
    <property type="term" value="C:nucleoplasm"/>
    <property type="evidence" value="ECO:0007669"/>
    <property type="project" value="TreeGrafter"/>
</dbReference>
<feature type="compositionally biased region" description="Basic and acidic residues" evidence="4">
    <location>
        <begin position="408"/>
        <end position="453"/>
    </location>
</feature>
<feature type="compositionally biased region" description="Low complexity" evidence="4">
    <location>
        <begin position="306"/>
        <end position="319"/>
    </location>
</feature>
<feature type="compositionally biased region" description="Basic residues" evidence="4">
    <location>
        <begin position="104"/>
        <end position="116"/>
    </location>
</feature>
<dbReference type="Proteomes" id="UP000593565">
    <property type="component" value="Unassembled WGS sequence"/>
</dbReference>
<dbReference type="SMART" id="SM00297">
    <property type="entry name" value="BROMO"/>
    <property type="match status" value="1"/>
</dbReference>
<dbReference type="Gene3D" id="1.20.920.10">
    <property type="entry name" value="Bromodomain-like"/>
    <property type="match status" value="1"/>
</dbReference>
<feature type="region of interest" description="Disordered" evidence="4">
    <location>
        <begin position="304"/>
        <end position="323"/>
    </location>
</feature>
<feature type="compositionally biased region" description="Polar residues" evidence="4">
    <location>
        <begin position="203"/>
        <end position="218"/>
    </location>
</feature>
<comment type="caution">
    <text evidence="6">The sequence shown here is derived from an EMBL/GenBank/DDBJ whole genome shotgun (WGS) entry which is preliminary data.</text>
</comment>
<dbReference type="PANTHER" id="PTHR46147">
    <property type="entry name" value="HISTONE-LYSINE N-METHYLTRANSFERASE ASH1"/>
    <property type="match status" value="1"/>
</dbReference>
<proteinExistence type="predicted"/>
<dbReference type="SUPFAM" id="SSF47370">
    <property type="entry name" value="Bromodomain"/>
    <property type="match status" value="1"/>
</dbReference>
<organism evidence="6 7">
    <name type="scientific">Ameiurus melas</name>
    <name type="common">Black bullhead</name>
    <name type="synonym">Silurus melas</name>
    <dbReference type="NCBI Taxonomy" id="219545"/>
    <lineage>
        <taxon>Eukaryota</taxon>
        <taxon>Metazoa</taxon>
        <taxon>Chordata</taxon>
        <taxon>Craniata</taxon>
        <taxon>Vertebrata</taxon>
        <taxon>Euteleostomi</taxon>
        <taxon>Actinopterygii</taxon>
        <taxon>Neopterygii</taxon>
        <taxon>Teleostei</taxon>
        <taxon>Ostariophysi</taxon>
        <taxon>Siluriformes</taxon>
        <taxon>Ictaluridae</taxon>
        <taxon>Ameiurus</taxon>
    </lineage>
</organism>
<feature type="region of interest" description="Disordered" evidence="4">
    <location>
        <begin position="356"/>
        <end position="376"/>
    </location>
</feature>
<keyword evidence="7" id="KW-1185">Reference proteome</keyword>
<dbReference type="InterPro" id="IPR036427">
    <property type="entry name" value="Bromodomain-like_sf"/>
</dbReference>
<sequence length="568" mass="64290">MMRMRWQGIDQAGGFPKKHQCSDSSSYRETEKTPREPQRFKAKNRPLIKNKSKHVQQTSPLLREEHAHPAARNTPSTSAKVQHLNSPKHQNNSEGLEVTDGNGVKRRGPGRPRKSLKLFSPPSLLSVPELSSSLSIEDAGDEDKDNSDTVLEVIELVIHGEQRSGKKRKIAESVGDGDQNEEKDVTETSFTHFPMCSAPIGPSPSQVEDSQPEPTASLPNKKYLWAGLYSDVYKTEDIPDQPHQLNLEDLEYNPEEHEHGLLPAPLHVGKYLRVKRINFQLPYDIHWQCARNELFEKPVTLPQAAPSNSTCNPPNSSVPQSCSDDCLNTTLSDDETQSCDTGCHTHVYEEHHQCHHHLKQQEENSDNENFPSTLSSEERSFVMKHGVFLVRNYEKMKARQAFLLREDAREQEKEKEDDKARSQIECRDLGEDPTIKSDRCPTEQRSSSEEGEHVTFQSRNLPNILQEIWDRIVSSKGSSGQTLSDPLLNLCSRKRSYSALVDLSMVQKQLQSGHYESLAAFHSDMLTVFHCAEKYYGSESAVGRDVSQLRAIYHRAHQEASAHISNFL</sequence>
<accession>A0A7J6B1Y3</accession>
<feature type="compositionally biased region" description="Basic and acidic residues" evidence="4">
    <location>
        <begin position="26"/>
        <end position="39"/>
    </location>
</feature>
<keyword evidence="3" id="KW-0539">Nucleus</keyword>
<evidence type="ECO:0000256" key="3">
    <source>
        <dbReference type="ARBA" id="ARBA00023242"/>
    </source>
</evidence>
<evidence type="ECO:0000256" key="2">
    <source>
        <dbReference type="ARBA" id="ARBA00023117"/>
    </source>
</evidence>
<dbReference type="GO" id="GO:0042800">
    <property type="term" value="F:histone H3K4 methyltransferase activity"/>
    <property type="evidence" value="ECO:0007669"/>
    <property type="project" value="TreeGrafter"/>
</dbReference>
<name>A0A7J6B1Y3_AMEME</name>
<protein>
    <recommendedName>
        <fullName evidence="5">Bromo domain-containing protein</fullName>
    </recommendedName>
</protein>
<feature type="region of interest" description="Disordered" evidence="4">
    <location>
        <begin position="162"/>
        <end position="218"/>
    </location>
</feature>
<feature type="compositionally biased region" description="Polar residues" evidence="4">
    <location>
        <begin position="73"/>
        <end position="94"/>
    </location>
</feature>
<feature type="domain" description="Bromo" evidence="5">
    <location>
        <begin position="454"/>
        <end position="562"/>
    </location>
</feature>
<feature type="compositionally biased region" description="Basic residues" evidence="4">
    <location>
        <begin position="40"/>
        <end position="54"/>
    </location>
</feature>
<comment type="subcellular location">
    <subcellularLocation>
        <location evidence="1">Nucleus</location>
    </subcellularLocation>
</comment>
<evidence type="ECO:0000256" key="1">
    <source>
        <dbReference type="ARBA" id="ARBA00004123"/>
    </source>
</evidence>
<evidence type="ECO:0000259" key="5">
    <source>
        <dbReference type="SMART" id="SM00297"/>
    </source>
</evidence>
<reference evidence="6 7" key="1">
    <citation type="submission" date="2020-02" db="EMBL/GenBank/DDBJ databases">
        <title>A chromosome-scale genome assembly of the black bullhead catfish (Ameiurus melas).</title>
        <authorList>
            <person name="Wen M."/>
            <person name="Zham M."/>
            <person name="Cabau C."/>
            <person name="Klopp C."/>
            <person name="Donnadieu C."/>
            <person name="Roques C."/>
            <person name="Bouchez O."/>
            <person name="Lampietro C."/>
            <person name="Jouanno E."/>
            <person name="Herpin A."/>
            <person name="Louis A."/>
            <person name="Berthelot C."/>
            <person name="Parey E."/>
            <person name="Roest-Crollius H."/>
            <person name="Braasch I."/>
            <person name="Postlethwait J."/>
            <person name="Robinson-Rechavi M."/>
            <person name="Echchiki A."/>
            <person name="Begum T."/>
            <person name="Montfort J."/>
            <person name="Schartl M."/>
            <person name="Bobe J."/>
            <person name="Guiguen Y."/>
        </authorList>
    </citation>
    <scope>NUCLEOTIDE SEQUENCE [LARGE SCALE GENOMIC DNA]</scope>
    <source>
        <strain evidence="6">M_S1</strain>
        <tissue evidence="6">Blood</tissue>
    </source>
</reference>
<gene>
    <name evidence="6" type="ORF">AMELA_G00081580</name>
</gene>
<dbReference type="AlphaFoldDB" id="A0A7J6B1Y3"/>
<evidence type="ECO:0000256" key="4">
    <source>
        <dbReference type="SAM" id="MobiDB-lite"/>
    </source>
</evidence>
<dbReference type="EMBL" id="JAAGNN010000006">
    <property type="protein sequence ID" value="KAF4088399.1"/>
    <property type="molecule type" value="Genomic_DNA"/>
</dbReference>
<dbReference type="PANTHER" id="PTHR46147:SF1">
    <property type="entry name" value="HISTONE-LYSINE N-METHYLTRANSFERASE ASH1L"/>
    <property type="match status" value="1"/>
</dbReference>
<keyword evidence="2" id="KW-0103">Bromodomain</keyword>
<feature type="region of interest" description="Disordered" evidence="4">
    <location>
        <begin position="1"/>
        <end position="130"/>
    </location>
</feature>
<evidence type="ECO:0000313" key="6">
    <source>
        <dbReference type="EMBL" id="KAF4088399.1"/>
    </source>
</evidence>
<feature type="compositionally biased region" description="Low complexity" evidence="4">
    <location>
        <begin position="117"/>
        <end position="130"/>
    </location>
</feature>
<dbReference type="GO" id="GO:0006355">
    <property type="term" value="P:regulation of DNA-templated transcription"/>
    <property type="evidence" value="ECO:0007669"/>
    <property type="project" value="TreeGrafter"/>
</dbReference>
<evidence type="ECO:0000313" key="7">
    <source>
        <dbReference type="Proteomes" id="UP000593565"/>
    </source>
</evidence>
<dbReference type="Pfam" id="PF00439">
    <property type="entry name" value="Bromodomain"/>
    <property type="match status" value="1"/>
</dbReference>